<dbReference type="PANTHER" id="PTHR21600:SF84">
    <property type="entry name" value="PSEUDOURIDINE SYNTHASE RSUA_RLUA-LIKE DOMAIN-CONTAINING PROTEIN"/>
    <property type="match status" value="1"/>
</dbReference>
<feature type="domain" description="Pseudouridine synthase RsuA/RluA-like" evidence="1">
    <location>
        <begin position="85"/>
        <end position="231"/>
    </location>
</feature>
<dbReference type="SUPFAM" id="SSF55120">
    <property type="entry name" value="Pseudouridine synthase"/>
    <property type="match status" value="1"/>
</dbReference>
<dbReference type="Pfam" id="PF00849">
    <property type="entry name" value="PseudoU_synth_2"/>
    <property type="match status" value="1"/>
</dbReference>
<dbReference type="InterPro" id="IPR006224">
    <property type="entry name" value="PsdUridine_synth_RluA-like_CS"/>
</dbReference>
<dbReference type="Proteomes" id="UP000611945">
    <property type="component" value="Unassembled WGS sequence"/>
</dbReference>
<name>A0ABR8TQA5_9PSED</name>
<dbReference type="PROSITE" id="PS01129">
    <property type="entry name" value="PSI_RLU"/>
    <property type="match status" value="1"/>
</dbReference>
<dbReference type="InterPro" id="IPR020103">
    <property type="entry name" value="PsdUridine_synth_cat_dom_sf"/>
</dbReference>
<dbReference type="EMBL" id="JACSQG010000006">
    <property type="protein sequence ID" value="MBD7977950.1"/>
    <property type="molecule type" value="Genomic_DNA"/>
</dbReference>
<evidence type="ECO:0000259" key="1">
    <source>
        <dbReference type="Pfam" id="PF00849"/>
    </source>
</evidence>
<evidence type="ECO:0000313" key="2">
    <source>
        <dbReference type="EMBL" id="MBD7977950.1"/>
    </source>
</evidence>
<dbReference type="InterPro" id="IPR006145">
    <property type="entry name" value="PsdUridine_synth_RsuA/RluA"/>
</dbReference>
<sequence length="283" mass="32715">MKPSTLHLPAGPWITVLDCLCAHFPAISRETWLERFARGRVLDEQHRAIGAEHPHREGLRIRYFREVIDEVPIPFEENMLFQDEHLLVVDKPHFLPVIPAGAYVRETLLNRLIERFDNPDLVPLHRLDRLTAGLVLFSCNPHSRTRYQELFRQQRIAKRYLALAPALPHLEFPLRHQSRLESGTPFFRMQEAAGTPNSETRIEIDAELDNCWRYALYPVSGRKHQLRLHMAGLGAAICNDPLYPDLGDTTDDYQRPLKLLAQGLSFQDPLDGRQRAFHSDLNL</sequence>
<dbReference type="RefSeq" id="WP_251836726.1">
    <property type="nucleotide sequence ID" value="NZ_JACSQG010000006.1"/>
</dbReference>
<protein>
    <submittedName>
        <fullName evidence="2">Pseudouridine synthase</fullName>
    </submittedName>
</protein>
<keyword evidence="3" id="KW-1185">Reference proteome</keyword>
<reference evidence="2 3" key="1">
    <citation type="submission" date="2020-08" db="EMBL/GenBank/DDBJ databases">
        <title>A Genomic Blueprint of the Chicken Gut Microbiome.</title>
        <authorList>
            <person name="Gilroy R."/>
            <person name="Ravi A."/>
            <person name="Getino M."/>
            <person name="Pursley I."/>
            <person name="Horton D.L."/>
            <person name="Alikhan N.-F."/>
            <person name="Baker D."/>
            <person name="Gharbi K."/>
            <person name="Hall N."/>
            <person name="Watson M."/>
            <person name="Adriaenssens E.M."/>
            <person name="Foster-Nyarko E."/>
            <person name="Jarju S."/>
            <person name="Secka A."/>
            <person name="Antonio M."/>
            <person name="Oren A."/>
            <person name="Chaudhuri R."/>
            <person name="La Ragione R.M."/>
            <person name="Hildebrand F."/>
            <person name="Pallen M.J."/>
        </authorList>
    </citation>
    <scope>NUCLEOTIDE SEQUENCE [LARGE SCALE GENOMIC DNA]</scope>
    <source>
        <strain evidence="2 3">Sa2CUA2</strain>
    </source>
</reference>
<evidence type="ECO:0000313" key="3">
    <source>
        <dbReference type="Proteomes" id="UP000611945"/>
    </source>
</evidence>
<comment type="caution">
    <text evidence="2">The sequence shown here is derived from an EMBL/GenBank/DDBJ whole genome shotgun (WGS) entry which is preliminary data.</text>
</comment>
<organism evidence="2 3">
    <name type="scientific">Serpens gallinarum</name>
    <dbReference type="NCBI Taxonomy" id="2763075"/>
    <lineage>
        <taxon>Bacteria</taxon>
        <taxon>Pseudomonadati</taxon>
        <taxon>Pseudomonadota</taxon>
        <taxon>Gammaproteobacteria</taxon>
        <taxon>Pseudomonadales</taxon>
        <taxon>Pseudomonadaceae</taxon>
        <taxon>Pseudomonas</taxon>
    </lineage>
</organism>
<dbReference type="Gene3D" id="3.30.2350.10">
    <property type="entry name" value="Pseudouridine synthase"/>
    <property type="match status" value="1"/>
</dbReference>
<gene>
    <name evidence="2" type="ORF">H9642_12210</name>
</gene>
<accession>A0ABR8TQA5</accession>
<dbReference type="InterPro" id="IPR050188">
    <property type="entry name" value="RluA_PseudoU_synthase"/>
</dbReference>
<proteinExistence type="predicted"/>
<dbReference type="PANTHER" id="PTHR21600">
    <property type="entry name" value="MITOCHONDRIAL RNA PSEUDOURIDINE SYNTHASE"/>
    <property type="match status" value="1"/>
</dbReference>